<sequence>MFAHHGEPSLCVSRSRSTPLVETTSFWPNLCITSTRRNRYDANARAARLRVAPFTEQPVHERRVSDYVLGAAAAVTPECFGVVSALSFPRFDSPCSVGSCCATGFTQRTPSVALVRAVEAKAAAKAGATFPRSFGSMSIVRLVCRLDALPASIGAAFVLGVPQTRHGVTCSEHP</sequence>
<dbReference type="Proteomes" id="UP000821845">
    <property type="component" value="Chromosome 2"/>
</dbReference>
<gene>
    <name evidence="1" type="ORF">HPB50_015077</name>
</gene>
<protein>
    <submittedName>
        <fullName evidence="1">Uncharacterized protein</fullName>
    </submittedName>
</protein>
<evidence type="ECO:0000313" key="2">
    <source>
        <dbReference type="Proteomes" id="UP000821845"/>
    </source>
</evidence>
<dbReference type="EMBL" id="CM023482">
    <property type="protein sequence ID" value="KAH6938953.1"/>
    <property type="molecule type" value="Genomic_DNA"/>
</dbReference>
<reference evidence="1" key="1">
    <citation type="submission" date="2020-05" db="EMBL/GenBank/DDBJ databases">
        <title>Large-scale comparative analyses of tick genomes elucidate their genetic diversity and vector capacities.</title>
        <authorList>
            <person name="Jia N."/>
            <person name="Wang J."/>
            <person name="Shi W."/>
            <person name="Du L."/>
            <person name="Sun Y."/>
            <person name="Zhan W."/>
            <person name="Jiang J."/>
            <person name="Wang Q."/>
            <person name="Zhang B."/>
            <person name="Ji P."/>
            <person name="Sakyi L.B."/>
            <person name="Cui X."/>
            <person name="Yuan T."/>
            <person name="Jiang B."/>
            <person name="Yang W."/>
            <person name="Lam T.T.-Y."/>
            <person name="Chang Q."/>
            <person name="Ding S."/>
            <person name="Wang X."/>
            <person name="Zhu J."/>
            <person name="Ruan X."/>
            <person name="Zhao L."/>
            <person name="Wei J."/>
            <person name="Que T."/>
            <person name="Du C."/>
            <person name="Cheng J."/>
            <person name="Dai P."/>
            <person name="Han X."/>
            <person name="Huang E."/>
            <person name="Gao Y."/>
            <person name="Liu J."/>
            <person name="Shao H."/>
            <person name="Ye R."/>
            <person name="Li L."/>
            <person name="Wei W."/>
            <person name="Wang X."/>
            <person name="Wang C."/>
            <person name="Yang T."/>
            <person name="Huo Q."/>
            <person name="Li W."/>
            <person name="Guo W."/>
            <person name="Chen H."/>
            <person name="Zhou L."/>
            <person name="Ni X."/>
            <person name="Tian J."/>
            <person name="Zhou Y."/>
            <person name="Sheng Y."/>
            <person name="Liu T."/>
            <person name="Pan Y."/>
            <person name="Xia L."/>
            <person name="Li J."/>
            <person name="Zhao F."/>
            <person name="Cao W."/>
        </authorList>
    </citation>
    <scope>NUCLEOTIDE SEQUENCE</scope>
    <source>
        <strain evidence="1">Hyas-2018</strain>
    </source>
</reference>
<name>A0ACB7SVQ6_HYAAI</name>
<accession>A0ACB7SVQ6</accession>
<evidence type="ECO:0000313" key="1">
    <source>
        <dbReference type="EMBL" id="KAH6938953.1"/>
    </source>
</evidence>
<keyword evidence="2" id="KW-1185">Reference proteome</keyword>
<organism evidence="1 2">
    <name type="scientific">Hyalomma asiaticum</name>
    <name type="common">Tick</name>
    <dbReference type="NCBI Taxonomy" id="266040"/>
    <lineage>
        <taxon>Eukaryota</taxon>
        <taxon>Metazoa</taxon>
        <taxon>Ecdysozoa</taxon>
        <taxon>Arthropoda</taxon>
        <taxon>Chelicerata</taxon>
        <taxon>Arachnida</taxon>
        <taxon>Acari</taxon>
        <taxon>Parasitiformes</taxon>
        <taxon>Ixodida</taxon>
        <taxon>Ixodoidea</taxon>
        <taxon>Ixodidae</taxon>
        <taxon>Hyalomminae</taxon>
        <taxon>Hyalomma</taxon>
    </lineage>
</organism>
<proteinExistence type="predicted"/>
<comment type="caution">
    <text evidence="1">The sequence shown here is derived from an EMBL/GenBank/DDBJ whole genome shotgun (WGS) entry which is preliminary data.</text>
</comment>